<evidence type="ECO:0000313" key="2">
    <source>
        <dbReference type="EMBL" id="KAF0741607.1"/>
    </source>
</evidence>
<dbReference type="InterPro" id="IPR000626">
    <property type="entry name" value="Ubiquitin-like_dom"/>
</dbReference>
<evidence type="ECO:0000259" key="1">
    <source>
        <dbReference type="PROSITE" id="PS50053"/>
    </source>
</evidence>
<dbReference type="Pfam" id="PF00240">
    <property type="entry name" value="ubiquitin"/>
    <property type="match status" value="1"/>
</dbReference>
<protein>
    <recommendedName>
        <fullName evidence="1">Ubiquitin-like domain-containing protein</fullName>
    </recommendedName>
</protein>
<evidence type="ECO:0000313" key="3">
    <source>
        <dbReference type="Proteomes" id="UP000481153"/>
    </source>
</evidence>
<dbReference type="SUPFAM" id="SSF54236">
    <property type="entry name" value="Ubiquitin-like"/>
    <property type="match status" value="1"/>
</dbReference>
<accession>A0A6G0XMZ0</accession>
<dbReference type="VEuPathDB" id="FungiDB:AeMF1_001563"/>
<dbReference type="PROSITE" id="PS50053">
    <property type="entry name" value="UBIQUITIN_2"/>
    <property type="match status" value="1"/>
</dbReference>
<sequence length="119" mass="13074">MASYLPCFQSNSPRFVFTYDLLSRFSGSVFVYVPGKGTLVVDTTPNMLVDDVAQVVQDKTKIQRADLTMQWGGRILKGYRSLKSYGIANDTTLNASFRLQGGVAACQFADVSDGTNLEM</sequence>
<name>A0A6G0XMZ0_9STRA</name>
<reference evidence="2 3" key="1">
    <citation type="submission" date="2019-07" db="EMBL/GenBank/DDBJ databases">
        <title>Genomics analysis of Aphanomyces spp. identifies a new class of oomycete effector associated with host adaptation.</title>
        <authorList>
            <person name="Gaulin E."/>
        </authorList>
    </citation>
    <scope>NUCLEOTIDE SEQUENCE [LARGE SCALE GENOMIC DNA]</scope>
    <source>
        <strain evidence="2 3">ATCC 201684</strain>
    </source>
</reference>
<dbReference type="Gene3D" id="3.10.20.90">
    <property type="entry name" value="Phosphatidylinositol 3-kinase Catalytic Subunit, Chain A, domain 1"/>
    <property type="match status" value="1"/>
</dbReference>
<organism evidence="2 3">
    <name type="scientific">Aphanomyces euteiches</name>
    <dbReference type="NCBI Taxonomy" id="100861"/>
    <lineage>
        <taxon>Eukaryota</taxon>
        <taxon>Sar</taxon>
        <taxon>Stramenopiles</taxon>
        <taxon>Oomycota</taxon>
        <taxon>Saprolegniomycetes</taxon>
        <taxon>Saprolegniales</taxon>
        <taxon>Verrucalvaceae</taxon>
        <taxon>Aphanomyces</taxon>
    </lineage>
</organism>
<gene>
    <name evidence="2" type="ORF">Ae201684_003286</name>
</gene>
<feature type="domain" description="Ubiquitin-like" evidence="1">
    <location>
        <begin position="27"/>
        <end position="102"/>
    </location>
</feature>
<comment type="caution">
    <text evidence="2">The sequence shown here is derived from an EMBL/GenBank/DDBJ whole genome shotgun (WGS) entry which is preliminary data.</text>
</comment>
<dbReference type="AlphaFoldDB" id="A0A6G0XMZ0"/>
<proteinExistence type="predicted"/>
<dbReference type="EMBL" id="VJMJ01000036">
    <property type="protein sequence ID" value="KAF0741607.1"/>
    <property type="molecule type" value="Genomic_DNA"/>
</dbReference>
<dbReference type="CDD" id="cd17039">
    <property type="entry name" value="Ubl_ubiquitin_like"/>
    <property type="match status" value="1"/>
</dbReference>
<keyword evidence="3" id="KW-1185">Reference proteome</keyword>
<dbReference type="Proteomes" id="UP000481153">
    <property type="component" value="Unassembled WGS sequence"/>
</dbReference>
<dbReference type="InterPro" id="IPR029071">
    <property type="entry name" value="Ubiquitin-like_domsf"/>
</dbReference>